<evidence type="ECO:0000256" key="4">
    <source>
        <dbReference type="ARBA" id="ARBA00022729"/>
    </source>
</evidence>
<evidence type="ECO:0000256" key="5">
    <source>
        <dbReference type="ARBA" id="ARBA00022801"/>
    </source>
</evidence>
<keyword evidence="7" id="KW-1015">Disulfide bond</keyword>
<sequence>MAFTRYIVAFGGLILGRALAAPVTNACSATVIGTPQVDGTKVLDVTAETVTGYSLATYVDGSVKDGNVDDLAFCNVTITYEHPDKNDKICVSVWLPTPDKWNGRFQGTGGGGWVMGLGPEVLAPAVDAGYAAANTDGGHNMDEFVTSWARDSAGDLDMYALEVFASIGLDDMAKFGKQVTASYYGEPAKYSYWAGCSTGGRQGLMNAQRYPTNYDGILAMAPAINWQKFIPSESWPQIVMNEVGYWPPTCEFAAINDFLMDACDELDGVKDGIIGNPYQCDYDVSTAVGEHFMCNGSDWTIDNRTVEIVKMVWDGPRDQATGESLWYGLSMGASLNMLATTVCSINNTDCAGSSFATSQAWIQYYLEENSDFDVNNMGYAGFASAFASSVSNYTDIIGTDNPDLSDFKANGGKMISWHGLADQLIFTNGTFDYYNKVSAQDSGVDDFYRLFTSPGVEHCGDGIGAMPDDILADLVNWVENGIAPETLAGTFQEGSATRPLCQYPKMQVYLGGDADLASSFGCE</sequence>
<dbReference type="Gene3D" id="3.40.50.1820">
    <property type="entry name" value="alpha/beta hydrolase"/>
    <property type="match status" value="1"/>
</dbReference>
<comment type="similarity">
    <text evidence="1 8">Belongs to the tannase family.</text>
</comment>
<keyword evidence="5 8" id="KW-0378">Hydrolase</keyword>
<keyword evidence="10" id="KW-1185">Reference proteome</keyword>
<dbReference type="EC" id="3.1.1.-" evidence="8"/>
<organism evidence="9 10">
    <name type="scientific">Neodothiora populina</name>
    <dbReference type="NCBI Taxonomy" id="2781224"/>
    <lineage>
        <taxon>Eukaryota</taxon>
        <taxon>Fungi</taxon>
        <taxon>Dikarya</taxon>
        <taxon>Ascomycota</taxon>
        <taxon>Pezizomycotina</taxon>
        <taxon>Dothideomycetes</taxon>
        <taxon>Dothideomycetidae</taxon>
        <taxon>Dothideales</taxon>
        <taxon>Dothioraceae</taxon>
        <taxon>Neodothiora</taxon>
    </lineage>
</organism>
<reference evidence="9 10" key="1">
    <citation type="submission" date="2024-07" db="EMBL/GenBank/DDBJ databases">
        <title>Draft sequence of the Neodothiora populina.</title>
        <authorList>
            <person name="Drown D.D."/>
            <person name="Schuette U.S."/>
            <person name="Buechlein A.B."/>
            <person name="Rusch D.R."/>
            <person name="Winton L.W."/>
            <person name="Adams G.A."/>
        </authorList>
    </citation>
    <scope>NUCLEOTIDE SEQUENCE [LARGE SCALE GENOMIC DNA]</scope>
    <source>
        <strain evidence="9 10">CPC 39397</strain>
    </source>
</reference>
<dbReference type="Pfam" id="PF07519">
    <property type="entry name" value="Tannase"/>
    <property type="match status" value="1"/>
</dbReference>
<dbReference type="PANTHER" id="PTHR33938:SF8">
    <property type="entry name" value="CARBOXYLIC ESTER HYDROLASE"/>
    <property type="match status" value="1"/>
</dbReference>
<evidence type="ECO:0000256" key="6">
    <source>
        <dbReference type="ARBA" id="ARBA00022837"/>
    </source>
</evidence>
<dbReference type="InterPro" id="IPR011118">
    <property type="entry name" value="Tannase/feruloyl_esterase"/>
</dbReference>
<name>A0ABR3PE38_9PEZI</name>
<dbReference type="GeneID" id="95974455"/>
<evidence type="ECO:0000256" key="1">
    <source>
        <dbReference type="ARBA" id="ARBA00006249"/>
    </source>
</evidence>
<evidence type="ECO:0000313" key="10">
    <source>
        <dbReference type="Proteomes" id="UP001562354"/>
    </source>
</evidence>
<keyword evidence="4 8" id="KW-0732">Signal</keyword>
<dbReference type="EMBL" id="JBFMKM010000009">
    <property type="protein sequence ID" value="KAL1304355.1"/>
    <property type="molecule type" value="Genomic_DNA"/>
</dbReference>
<keyword evidence="3" id="KW-0479">Metal-binding</keyword>
<keyword evidence="2" id="KW-0719">Serine esterase</keyword>
<dbReference type="PANTHER" id="PTHR33938">
    <property type="entry name" value="FERULOYL ESTERASE B-RELATED"/>
    <property type="match status" value="1"/>
</dbReference>
<evidence type="ECO:0000313" key="9">
    <source>
        <dbReference type="EMBL" id="KAL1304355.1"/>
    </source>
</evidence>
<evidence type="ECO:0000256" key="8">
    <source>
        <dbReference type="RuleBase" id="RU361238"/>
    </source>
</evidence>
<evidence type="ECO:0000256" key="2">
    <source>
        <dbReference type="ARBA" id="ARBA00022487"/>
    </source>
</evidence>
<protein>
    <recommendedName>
        <fullName evidence="8">Carboxylic ester hydrolase</fullName>
        <ecNumber evidence="8">3.1.1.-</ecNumber>
    </recommendedName>
</protein>
<gene>
    <name evidence="9" type="ORF">AAFC00_000752</name>
</gene>
<dbReference type="RefSeq" id="XP_069200630.1">
    <property type="nucleotide sequence ID" value="XM_069347461.1"/>
</dbReference>
<dbReference type="InterPro" id="IPR029058">
    <property type="entry name" value="AB_hydrolase_fold"/>
</dbReference>
<proteinExistence type="inferred from homology"/>
<feature type="signal peptide" evidence="8">
    <location>
        <begin position="1"/>
        <end position="20"/>
    </location>
</feature>
<evidence type="ECO:0000256" key="7">
    <source>
        <dbReference type="ARBA" id="ARBA00023157"/>
    </source>
</evidence>
<keyword evidence="6" id="KW-0106">Calcium</keyword>
<dbReference type="SUPFAM" id="SSF53474">
    <property type="entry name" value="alpha/beta-Hydrolases"/>
    <property type="match status" value="1"/>
</dbReference>
<evidence type="ECO:0000256" key="3">
    <source>
        <dbReference type="ARBA" id="ARBA00022723"/>
    </source>
</evidence>
<comment type="caution">
    <text evidence="9">The sequence shown here is derived from an EMBL/GenBank/DDBJ whole genome shotgun (WGS) entry which is preliminary data.</text>
</comment>
<feature type="chain" id="PRO_5044952011" description="Carboxylic ester hydrolase" evidence="8">
    <location>
        <begin position="21"/>
        <end position="523"/>
    </location>
</feature>
<accession>A0ABR3PE38</accession>
<dbReference type="Proteomes" id="UP001562354">
    <property type="component" value="Unassembled WGS sequence"/>
</dbReference>